<dbReference type="SUPFAM" id="SSF56104">
    <property type="entry name" value="SAICAR synthase-like"/>
    <property type="match status" value="1"/>
</dbReference>
<name>A0AAW1T5L8_9CHLO</name>
<dbReference type="CDD" id="cd03334">
    <property type="entry name" value="Fab1_TCP"/>
    <property type="match status" value="1"/>
</dbReference>
<feature type="compositionally biased region" description="Acidic residues" evidence="9">
    <location>
        <begin position="1420"/>
        <end position="1436"/>
    </location>
</feature>
<feature type="domain" description="PIPK" evidence="10">
    <location>
        <begin position="1716"/>
        <end position="2056"/>
    </location>
</feature>
<dbReference type="Gene3D" id="3.30.800.10">
    <property type="entry name" value="Phosphatidylinositol Phosphate Kinase II Beta"/>
    <property type="match status" value="1"/>
</dbReference>
<feature type="compositionally biased region" description="Polar residues" evidence="9">
    <location>
        <begin position="1733"/>
        <end position="1746"/>
    </location>
</feature>
<dbReference type="GO" id="GO:0010008">
    <property type="term" value="C:endosome membrane"/>
    <property type="evidence" value="ECO:0007669"/>
    <property type="project" value="TreeGrafter"/>
</dbReference>
<feature type="compositionally biased region" description="Low complexity" evidence="9">
    <location>
        <begin position="519"/>
        <end position="531"/>
    </location>
</feature>
<feature type="compositionally biased region" description="Basic and acidic residues" evidence="9">
    <location>
        <begin position="1592"/>
        <end position="1607"/>
    </location>
</feature>
<feature type="region of interest" description="Disordered" evidence="9">
    <location>
        <begin position="1207"/>
        <end position="1237"/>
    </location>
</feature>
<feature type="compositionally biased region" description="Basic and acidic residues" evidence="9">
    <location>
        <begin position="1479"/>
        <end position="1492"/>
    </location>
</feature>
<dbReference type="Gene3D" id="3.50.7.10">
    <property type="entry name" value="GroEL"/>
    <property type="match status" value="1"/>
</dbReference>
<dbReference type="SMART" id="SM00330">
    <property type="entry name" value="PIPKc"/>
    <property type="match status" value="1"/>
</dbReference>
<dbReference type="Gene3D" id="3.30.810.10">
    <property type="entry name" value="2-Layer Sandwich"/>
    <property type="match status" value="1"/>
</dbReference>
<dbReference type="EMBL" id="JALJOV010000345">
    <property type="protein sequence ID" value="KAK9864503.1"/>
    <property type="molecule type" value="Genomic_DNA"/>
</dbReference>
<dbReference type="FunFam" id="3.30.810.10:FF:000001">
    <property type="entry name" value="1-phosphatidylinositol 3-phosphate 5-kinase FAB1"/>
    <property type="match status" value="1"/>
</dbReference>
<dbReference type="GO" id="GO:0046854">
    <property type="term" value="P:phosphatidylinositol phosphate biosynthetic process"/>
    <property type="evidence" value="ECO:0007669"/>
    <property type="project" value="TreeGrafter"/>
</dbReference>
<feature type="region of interest" description="Disordered" evidence="9">
    <location>
        <begin position="492"/>
        <end position="588"/>
    </location>
</feature>
<evidence type="ECO:0000256" key="9">
    <source>
        <dbReference type="SAM" id="MobiDB-lite"/>
    </source>
</evidence>
<comment type="subunit">
    <text evidence="6">Component of the PI(3,5)P2 regulatory complex at least composed of ATG18, SAC/FIG4, FAB1 and VAC14.</text>
</comment>
<evidence type="ECO:0000256" key="7">
    <source>
        <dbReference type="ARBA" id="ARBA00077223"/>
    </source>
</evidence>
<dbReference type="FunFam" id="3.50.7.10:FF:000007">
    <property type="entry name" value="1-phosphatidylinositol 3-phosphate 5-kinase isoform X1"/>
    <property type="match status" value="1"/>
</dbReference>
<feature type="region of interest" description="Disordered" evidence="9">
    <location>
        <begin position="1675"/>
        <end position="1749"/>
    </location>
</feature>
<dbReference type="EC" id="2.7.1.150" evidence="1"/>
<dbReference type="GO" id="GO:0000285">
    <property type="term" value="F:1-phosphatidylinositol-3-phosphate 5-kinase activity"/>
    <property type="evidence" value="ECO:0007669"/>
    <property type="project" value="UniProtKB-EC"/>
</dbReference>
<dbReference type="PANTHER" id="PTHR45748">
    <property type="entry name" value="1-PHOSPHATIDYLINOSITOL 3-PHOSPHATE 5-KINASE-RELATED"/>
    <property type="match status" value="1"/>
</dbReference>
<keyword evidence="3 8" id="KW-0547">Nucleotide-binding</keyword>
<accession>A0AAW1T5L8</accession>
<evidence type="ECO:0000256" key="8">
    <source>
        <dbReference type="PROSITE-ProRule" id="PRU00781"/>
    </source>
</evidence>
<feature type="region of interest" description="Disordered" evidence="9">
    <location>
        <begin position="626"/>
        <end position="678"/>
    </location>
</feature>
<dbReference type="Pfam" id="PF00118">
    <property type="entry name" value="Cpn60_TCP1"/>
    <property type="match status" value="1"/>
</dbReference>
<feature type="compositionally biased region" description="Low complexity" evidence="9">
    <location>
        <begin position="1144"/>
        <end position="1160"/>
    </location>
</feature>
<feature type="region of interest" description="Disordered" evidence="9">
    <location>
        <begin position="1141"/>
        <end position="1188"/>
    </location>
</feature>
<feature type="compositionally biased region" description="Low complexity" evidence="9">
    <location>
        <begin position="1675"/>
        <end position="1690"/>
    </location>
</feature>
<comment type="caution">
    <text evidence="11">The sequence shown here is derived from an EMBL/GenBank/DDBJ whole genome shotgun (WGS) entry which is preliminary data.</text>
</comment>
<keyword evidence="5 8" id="KW-0067">ATP-binding</keyword>
<gene>
    <name evidence="11" type="ORF">WJX84_004253</name>
</gene>
<feature type="region of interest" description="Disordered" evidence="9">
    <location>
        <begin position="1575"/>
        <end position="1610"/>
    </location>
</feature>
<dbReference type="Proteomes" id="UP001485043">
    <property type="component" value="Unassembled WGS sequence"/>
</dbReference>
<dbReference type="PROSITE" id="PS51455">
    <property type="entry name" value="PIPK"/>
    <property type="match status" value="1"/>
</dbReference>
<organism evidence="11 12">
    <name type="scientific">Apatococcus fuscideae</name>
    <dbReference type="NCBI Taxonomy" id="2026836"/>
    <lineage>
        <taxon>Eukaryota</taxon>
        <taxon>Viridiplantae</taxon>
        <taxon>Chlorophyta</taxon>
        <taxon>core chlorophytes</taxon>
        <taxon>Trebouxiophyceae</taxon>
        <taxon>Chlorellales</taxon>
        <taxon>Chlorellaceae</taxon>
        <taxon>Apatococcus</taxon>
    </lineage>
</organism>
<dbReference type="SUPFAM" id="SSF52029">
    <property type="entry name" value="GroEL apical domain-like"/>
    <property type="match status" value="1"/>
</dbReference>
<dbReference type="InterPro" id="IPR027409">
    <property type="entry name" value="GroEL-like_apical_dom_sf"/>
</dbReference>
<dbReference type="PANTHER" id="PTHR45748:SF7">
    <property type="entry name" value="1-PHOSPHATIDYLINOSITOL 3-PHOSPHATE 5-KINASE-RELATED"/>
    <property type="match status" value="1"/>
</dbReference>
<evidence type="ECO:0000256" key="3">
    <source>
        <dbReference type="ARBA" id="ARBA00022741"/>
    </source>
</evidence>
<dbReference type="InterPro" id="IPR002498">
    <property type="entry name" value="PInositol-4-P-4/5-kinase_core"/>
</dbReference>
<evidence type="ECO:0000259" key="10">
    <source>
        <dbReference type="PROSITE" id="PS51455"/>
    </source>
</evidence>
<evidence type="ECO:0000256" key="4">
    <source>
        <dbReference type="ARBA" id="ARBA00022777"/>
    </source>
</evidence>
<keyword evidence="4 8" id="KW-0418">Kinase</keyword>
<dbReference type="GO" id="GO:0005524">
    <property type="term" value="F:ATP binding"/>
    <property type="evidence" value="ECO:0007669"/>
    <property type="project" value="UniProtKB-UniRule"/>
</dbReference>
<feature type="compositionally biased region" description="Basic and acidic residues" evidence="9">
    <location>
        <begin position="1290"/>
        <end position="1306"/>
    </location>
</feature>
<dbReference type="InterPro" id="IPR002423">
    <property type="entry name" value="Cpn60/GroEL/TCP-1"/>
</dbReference>
<feature type="compositionally biased region" description="Polar residues" evidence="9">
    <location>
        <begin position="648"/>
        <end position="667"/>
    </location>
</feature>
<dbReference type="InterPro" id="IPR027484">
    <property type="entry name" value="PInositol-4-P-5-kinase_N"/>
</dbReference>
<dbReference type="InterPro" id="IPR044769">
    <property type="entry name" value="PIKfyve_PIPKc"/>
</dbReference>
<evidence type="ECO:0000313" key="11">
    <source>
        <dbReference type="EMBL" id="KAK9864503.1"/>
    </source>
</evidence>
<sequence length="2078" mass="221812">MGTVGEKKGKKKVLNILKSSCKAGLRPTGGERPIARVCQFCYQLRGAEAIGGAASATSSELNKEISKLAENEKLSSFKSATLPESLSRQASEVLDKPASPLKGGQADASQSGSANLPPRPRKGEGSTTAVAKLAKVPVARAKRQKRDGALTWEVPPPLDQEVITKTPLQAKLAPEDGHQLTPQQLSRLAFQNVSEQHLAAIAAQLLLAEGIQDVGSWLPIICCLALEAAQSVLPSAMVANGIIDPRFYIKVKKVPGTASPEDSSVVHGLVCRKNVAHKRMRTHIKQPRIIMLGNTLEYHRTKHKLSSFDTLLDQEKDHLQLAVERVAAMRPDILLVEKSVARSAQDALLRKGISLVLNVKPKLLERLARCTGAQVAPSVEHLNHACVAFCKEFAVDSLASGVSETQSPSCADSFDTSDLSYKVPVMCFKGCPRPLGCTILLRGASTMELPRLKRITQFMTYAAYRSQLESAFLADELSSAAAARQDLKAKRLSMAQSDAMPQDSQSGLSQPGDLKTDRSSAQAESMSRSSSLCTAENTLAPLVAEPSSGPDSPRQPMVSRSTQGKSFIPDSVPSSSGTLGEAAVVDPESSQHLAYSSAAITADTRDACAIVSVSPHVAVWQAWGPVSGDEPQAASNSKGGPDADGQARDQSSTSEASSLQRASSTADESPDPHLFLSRARRRSSELGDLLRGRLKVAGSTPSLGRASPLPELLDPLSQAARELLNTRSIGSDGCAFSSALDEVLAAQEAQDAALRPAAEELYGRQRLHFSGACRNPCRGLLCEPPEVRSIEYYLTNDVPLAAFLVAAGPAPGRRCVQATCGDGASAHLQTFLHGRGRITLSVSRLPEGQELPGDDKGQIWVWARPLKLGPHHLKSVRRVPLSAEASCMSFGHFLELSFGALNLELCGNDTDEAWPLHSGFVRYFGIGAVVACFHFEHISPNVIQLPAPQILYDLQAQQQWLLCEVDQLSQEAHEAFNAIECALHEHAASMHRHQGAFAKGAPVAEDPSQPMSALLSAVGEERAAFTGVLEEVAAIVCGPLPSSCSNLSALDAPDEAAEGGSPPGPTPAMAAHLNCMAANHLVAALRRLSRLRRSLAVVAKTWSSTLLDPVGHGSIFTQSYAGQASVAGSIAASRNASFDLDSMPGSPSKSASRPASPAASRHLESVFARKSQPGGEQRKPPGQSPDVGVREAVQNRERTLDWLHASNLTRAGQGGAQHGTTGIKGPKEGASTSRSLAAKAFQNSYRSRMEPQMPDQNGPPYDGPAAGWNYPGSEADASDADDVSTDAGSDAEHAEHSAGDEREQESSARGQGSLREHGETGNVESASESAGTGLARQGSLRHSQAPPPTPFQNARSLTLSPDAPPANLKSGPIQIERTMSKRMSFKIDLTNVKANMSRGQGGALSPTLMSPAASGVLEDGQPEADPNQDEQDDDGDCSVSGIGLEGPPSPRITVEDGNTAGQSALQRLFRRSTSEPTSPDDHQKMHEDLSKQLENDIKSLQLQRELSSASAFISHFDDWQQFVGQHPEKAESANALLKETLAASLQKPLGSATALRAASLKGQLTAPAALEIPSAASSVQSAPPPSFPNRTSDNRARYDPNDKRRLDFPPGSLPLTYGKVELHGRALLPVGAEEQVVVVRDDEPTSIVAYFLSTRSYQDHIRNAQATILYGEAPRAAGGAGADKGQSKAGINVPSSWRPASDDAPAPGKGIGGQNRSDVTEATASALDGETPLPSSMDPSRSSPGTGTAEDWRVLMSSERCDFQASLSDEPSAMPWSHARLQVIAYFAPQFEEMRRRCCSGGTAAYLASLSRSRKWDSRGGKSGSYFAKTHDDRYIIKQMSKTEKASFLESAPGYFRYVMGESRKGGQGTCLSKILGIYQVSLKAIGSGNPQNTGKDSPWSKDGVMDLLVTENVFYNQAVDRVYDLKGSERSRYASDDPSDAGAVLLDANLRESNLSAPILVEQQAYEQLERVLWADTAFLAGMGVMDYSLLVGVDRVNHSLVVGIIDFIRQYTWDKQLETWVKSTGFLGGAGKEPTVISPRQYCRRFRVAMASYFTCVPHSNGSAPQRLSPDLMTVS</sequence>
<feature type="region of interest" description="Disordered" evidence="9">
    <location>
        <begin position="85"/>
        <end position="130"/>
    </location>
</feature>
<evidence type="ECO:0000256" key="5">
    <source>
        <dbReference type="ARBA" id="ARBA00022840"/>
    </source>
</evidence>
<evidence type="ECO:0000256" key="1">
    <source>
        <dbReference type="ARBA" id="ARBA00012009"/>
    </source>
</evidence>
<dbReference type="InterPro" id="IPR027483">
    <property type="entry name" value="PInositol-4-P-4/5-kinase_C_sf"/>
</dbReference>
<evidence type="ECO:0000256" key="2">
    <source>
        <dbReference type="ARBA" id="ARBA00022679"/>
    </source>
</evidence>
<reference evidence="11 12" key="1">
    <citation type="journal article" date="2024" name="Nat. Commun.">
        <title>Phylogenomics reveals the evolutionary origins of lichenization in chlorophyte algae.</title>
        <authorList>
            <person name="Puginier C."/>
            <person name="Libourel C."/>
            <person name="Otte J."/>
            <person name="Skaloud P."/>
            <person name="Haon M."/>
            <person name="Grisel S."/>
            <person name="Petersen M."/>
            <person name="Berrin J.G."/>
            <person name="Delaux P.M."/>
            <person name="Dal Grande F."/>
            <person name="Keller J."/>
        </authorList>
    </citation>
    <scope>NUCLEOTIDE SEQUENCE [LARGE SCALE GENOMIC DNA]</scope>
    <source>
        <strain evidence="11 12">SAG 2523</strain>
    </source>
</reference>
<keyword evidence="12" id="KW-1185">Reference proteome</keyword>
<dbReference type="CDD" id="cd17300">
    <property type="entry name" value="PIPKc_PIKfyve"/>
    <property type="match status" value="1"/>
</dbReference>
<evidence type="ECO:0000313" key="12">
    <source>
        <dbReference type="Proteomes" id="UP001485043"/>
    </source>
</evidence>
<keyword evidence="2 8" id="KW-0808">Transferase</keyword>
<protein>
    <recommendedName>
        <fullName evidence="1">1-phosphatidylinositol-3-phosphate 5-kinase</fullName>
        <ecNumber evidence="1">2.7.1.150</ecNumber>
    </recommendedName>
    <alternativeName>
        <fullName evidence="7">Phosphatidylinositol 3-phosphate 5-kinase type III</fullName>
    </alternativeName>
</protein>
<feature type="compositionally biased region" description="Polar residues" evidence="9">
    <location>
        <begin position="1714"/>
        <end position="1723"/>
    </location>
</feature>
<evidence type="ECO:0000256" key="6">
    <source>
        <dbReference type="ARBA" id="ARBA00023464"/>
    </source>
</evidence>
<proteinExistence type="predicted"/>
<feature type="region of interest" description="Disordered" evidence="9">
    <location>
        <begin position="1249"/>
        <end position="1377"/>
    </location>
</feature>
<feature type="region of interest" description="Disordered" evidence="9">
    <location>
        <begin position="1396"/>
        <end position="1492"/>
    </location>
</feature>
<dbReference type="Pfam" id="PF01504">
    <property type="entry name" value="PIP5K"/>
    <property type="match status" value="2"/>
</dbReference>